<dbReference type="Proteomes" id="UP000194546">
    <property type="component" value="Unassembled WGS sequence"/>
</dbReference>
<dbReference type="EMBL" id="NBTY01000020">
    <property type="protein sequence ID" value="OTP79806.1"/>
    <property type="molecule type" value="Genomic_DNA"/>
</dbReference>
<dbReference type="AlphaFoldDB" id="A0A242N9G7"/>
<proteinExistence type="predicted"/>
<dbReference type="SUPFAM" id="SSF75304">
    <property type="entry name" value="Amidase signature (AS) enzymes"/>
    <property type="match status" value="1"/>
</dbReference>
<sequence>MRDFRRLGATVPLNVSRLPGLPTRYGTSKEGMPINVQVVGALQAKSTILHFAFLLEAVSPVRSLRPTL</sequence>
<accession>A0A242N9G7</accession>
<organism evidence="1 2">
    <name type="scientific">Caballeronia sordidicola</name>
    <name type="common">Burkholderia sordidicola</name>
    <dbReference type="NCBI Taxonomy" id="196367"/>
    <lineage>
        <taxon>Bacteria</taxon>
        <taxon>Pseudomonadati</taxon>
        <taxon>Pseudomonadota</taxon>
        <taxon>Betaproteobacteria</taxon>
        <taxon>Burkholderiales</taxon>
        <taxon>Burkholderiaceae</taxon>
        <taxon>Caballeronia</taxon>
    </lineage>
</organism>
<evidence type="ECO:0000313" key="1">
    <source>
        <dbReference type="EMBL" id="OTP79806.1"/>
    </source>
</evidence>
<comment type="caution">
    <text evidence="1">The sequence shown here is derived from an EMBL/GenBank/DDBJ whole genome shotgun (WGS) entry which is preliminary data.</text>
</comment>
<name>A0A242N9G7_CABSO</name>
<reference evidence="1 2" key="1">
    <citation type="submission" date="2017-03" db="EMBL/GenBank/DDBJ databases">
        <title>Genome analysis of strain PAMC 26510.</title>
        <authorList>
            <person name="Oh H.-M."/>
            <person name="Yang J.-A."/>
        </authorList>
    </citation>
    <scope>NUCLEOTIDE SEQUENCE [LARGE SCALE GENOMIC DNA]</scope>
    <source>
        <strain evidence="1 2">PAMC 26510</strain>
    </source>
</reference>
<gene>
    <name evidence="1" type="ORF">PAMC26510_05415</name>
</gene>
<protein>
    <submittedName>
        <fullName evidence="1">Amidase family protein</fullName>
    </submittedName>
</protein>
<dbReference type="Gene3D" id="3.90.1300.10">
    <property type="entry name" value="Amidase signature (AS) domain"/>
    <property type="match status" value="1"/>
</dbReference>
<evidence type="ECO:0000313" key="2">
    <source>
        <dbReference type="Proteomes" id="UP000194546"/>
    </source>
</evidence>
<dbReference type="InterPro" id="IPR036928">
    <property type="entry name" value="AS_sf"/>
</dbReference>
<dbReference type="RefSeq" id="WP_218778345.1">
    <property type="nucleotide sequence ID" value="NZ_NBTY01000020.1"/>
</dbReference>